<dbReference type="Proteomes" id="UP001066276">
    <property type="component" value="Chromosome 3_2"/>
</dbReference>
<gene>
    <name evidence="11" type="ORF">NDU88_001054</name>
</gene>
<dbReference type="SUPFAM" id="SSF117839">
    <property type="entry name" value="WWE domain"/>
    <property type="match status" value="1"/>
</dbReference>
<evidence type="ECO:0000256" key="1">
    <source>
        <dbReference type="ARBA" id="ARBA00004123"/>
    </source>
</evidence>
<dbReference type="InterPro" id="IPR057047">
    <property type="entry name" value="PARP14_KH_5"/>
</dbReference>
<dbReference type="InterPro" id="IPR034464">
    <property type="entry name" value="PAR10_RRM1_2"/>
</dbReference>
<dbReference type="InterPro" id="IPR057046">
    <property type="entry name" value="PARP14_KH_4"/>
</dbReference>
<dbReference type="Gene3D" id="3.90.228.10">
    <property type="match status" value="1"/>
</dbReference>
<feature type="domain" description="Macro" evidence="10">
    <location>
        <begin position="1086"/>
        <end position="1271"/>
    </location>
</feature>
<keyword evidence="4 7" id="KW-0520">NAD</keyword>
<dbReference type="Pfam" id="PF01661">
    <property type="entry name" value="Macro"/>
    <property type="match status" value="3"/>
</dbReference>
<dbReference type="CDD" id="cd02907">
    <property type="entry name" value="Macro_Af1521_BAL-like"/>
    <property type="match status" value="1"/>
</dbReference>
<evidence type="ECO:0000256" key="3">
    <source>
        <dbReference type="ARBA" id="ARBA00022679"/>
    </source>
</evidence>
<dbReference type="PROSITE" id="PS51059">
    <property type="entry name" value="PARP_CATALYTIC"/>
    <property type="match status" value="1"/>
</dbReference>
<dbReference type="Gene3D" id="3.40.220.10">
    <property type="entry name" value="Leucine Aminopeptidase, subunit E, domain 1"/>
    <property type="match status" value="3"/>
</dbReference>
<proteinExistence type="inferred from homology"/>
<feature type="domain" description="Macro" evidence="10">
    <location>
        <begin position="872"/>
        <end position="1059"/>
    </location>
</feature>
<keyword evidence="12" id="KW-1185">Reference proteome</keyword>
<dbReference type="Pfam" id="PF23248">
    <property type="entry name" value="KH_PARP14_2"/>
    <property type="match status" value="1"/>
</dbReference>
<dbReference type="InterPro" id="IPR057048">
    <property type="entry name" value="PARP14_KH_6"/>
</dbReference>
<dbReference type="InterPro" id="IPR002589">
    <property type="entry name" value="Macro_dom"/>
</dbReference>
<dbReference type="Pfam" id="PF22005">
    <property type="entry name" value="WWE_1"/>
    <property type="match status" value="1"/>
</dbReference>
<dbReference type="SUPFAM" id="SSF52949">
    <property type="entry name" value="Macro domain-like"/>
    <property type="match status" value="3"/>
</dbReference>
<reference evidence="11" key="1">
    <citation type="journal article" date="2022" name="bioRxiv">
        <title>Sequencing and chromosome-scale assembly of the giantPleurodeles waltlgenome.</title>
        <authorList>
            <person name="Brown T."/>
            <person name="Elewa A."/>
            <person name="Iarovenko S."/>
            <person name="Subramanian E."/>
            <person name="Araus A.J."/>
            <person name="Petzold A."/>
            <person name="Susuki M."/>
            <person name="Suzuki K.-i.T."/>
            <person name="Hayashi T."/>
            <person name="Toyoda A."/>
            <person name="Oliveira C."/>
            <person name="Osipova E."/>
            <person name="Leigh N.D."/>
            <person name="Simon A."/>
            <person name="Yun M.H."/>
        </authorList>
    </citation>
    <scope>NUCLEOTIDE SEQUENCE</scope>
    <source>
        <strain evidence="11">20211129_DDA</strain>
        <tissue evidence="11">Liver</tissue>
    </source>
</reference>
<dbReference type="EMBL" id="JANPWB010000006">
    <property type="protein sequence ID" value="KAJ1175769.1"/>
    <property type="molecule type" value="Genomic_DNA"/>
</dbReference>
<dbReference type="InterPro" id="IPR057049">
    <property type="entry name" value="PARP14_KH_8"/>
</dbReference>
<dbReference type="InterPro" id="IPR057044">
    <property type="entry name" value="PARP14_KH_1"/>
</dbReference>
<keyword evidence="3 7" id="KW-0808">Transferase</keyword>
<dbReference type="GO" id="GO:0010629">
    <property type="term" value="P:negative regulation of gene expression"/>
    <property type="evidence" value="ECO:0007669"/>
    <property type="project" value="TreeGrafter"/>
</dbReference>
<dbReference type="FunFam" id="3.90.228.10:FF:000008">
    <property type="entry name" value="Poly [ADP-ribose] polymerase"/>
    <property type="match status" value="1"/>
</dbReference>
<dbReference type="Pfam" id="PF23253">
    <property type="entry name" value="KH_PARP14_6"/>
    <property type="match status" value="1"/>
</dbReference>
<dbReference type="InterPro" id="IPR052056">
    <property type="entry name" value="Mono-ARTD/PARP"/>
</dbReference>
<evidence type="ECO:0000313" key="11">
    <source>
        <dbReference type="EMBL" id="KAJ1175769.1"/>
    </source>
</evidence>
<dbReference type="Pfam" id="PF00644">
    <property type="entry name" value="PARP"/>
    <property type="match status" value="1"/>
</dbReference>
<accession>A0AAV7THH7</accession>
<dbReference type="Gene3D" id="3.30.720.50">
    <property type="match status" value="1"/>
</dbReference>
<evidence type="ECO:0000256" key="7">
    <source>
        <dbReference type="RuleBase" id="RU362114"/>
    </source>
</evidence>
<dbReference type="Pfam" id="PF23251">
    <property type="entry name" value="KH_PARP14_4"/>
    <property type="match status" value="1"/>
</dbReference>
<evidence type="ECO:0000256" key="2">
    <source>
        <dbReference type="ARBA" id="ARBA00022676"/>
    </source>
</evidence>
<evidence type="ECO:0000256" key="5">
    <source>
        <dbReference type="ARBA" id="ARBA00023242"/>
    </source>
</evidence>
<keyword evidence="5" id="KW-0539">Nucleus</keyword>
<dbReference type="InterPro" id="IPR057050">
    <property type="entry name" value="RRM_PARP14_2"/>
</dbReference>
<evidence type="ECO:0000256" key="6">
    <source>
        <dbReference type="ARBA" id="ARBA00024347"/>
    </source>
</evidence>
<organism evidence="11 12">
    <name type="scientific">Pleurodeles waltl</name>
    <name type="common">Iberian ribbed newt</name>
    <dbReference type="NCBI Taxonomy" id="8319"/>
    <lineage>
        <taxon>Eukaryota</taxon>
        <taxon>Metazoa</taxon>
        <taxon>Chordata</taxon>
        <taxon>Craniata</taxon>
        <taxon>Vertebrata</taxon>
        <taxon>Euteleostomi</taxon>
        <taxon>Amphibia</taxon>
        <taxon>Batrachia</taxon>
        <taxon>Caudata</taxon>
        <taxon>Salamandroidea</taxon>
        <taxon>Salamandridae</taxon>
        <taxon>Pleurodelinae</taxon>
        <taxon>Pleurodeles</taxon>
    </lineage>
</organism>
<dbReference type="Pfam" id="PF23245">
    <property type="entry name" value="RRM_PARP14_2"/>
    <property type="match status" value="1"/>
</dbReference>
<dbReference type="SMART" id="SM00506">
    <property type="entry name" value="A1pp"/>
    <property type="match status" value="3"/>
</dbReference>
<dbReference type="InterPro" id="IPR037197">
    <property type="entry name" value="WWE_dom_sf"/>
</dbReference>
<name>A0AAV7THH7_PLEWA</name>
<dbReference type="CDD" id="cd01439">
    <property type="entry name" value="TCCD_inducible_PARP_like"/>
    <property type="match status" value="1"/>
</dbReference>
<dbReference type="PANTHER" id="PTHR14453">
    <property type="entry name" value="PARP/ZINC FINGER CCCH TYPE DOMAIN CONTAINING PROTEIN"/>
    <property type="match status" value="1"/>
</dbReference>
<dbReference type="Pfam" id="PF23084">
    <property type="entry name" value="KH_PARP14_1"/>
    <property type="match status" value="1"/>
</dbReference>
<dbReference type="CDD" id="cd12547">
    <property type="entry name" value="RRM1_2_PAR10"/>
    <property type="match status" value="1"/>
</dbReference>
<dbReference type="InterPro" id="IPR012677">
    <property type="entry name" value="Nucleotide-bd_a/b_plait_sf"/>
</dbReference>
<comment type="caution">
    <text evidence="11">The sequence shown here is derived from an EMBL/GenBank/DDBJ whole genome shotgun (WGS) entry which is preliminary data.</text>
</comment>
<dbReference type="InterPro" id="IPR057043">
    <property type="entry name" value="PARP14_KH_2"/>
</dbReference>
<sequence>MGDEAYPYPVLVRGAWGSQGCTKAVKNKLLCYFQSQKKSGGGECQVTDSRPEEVLVHFAGHEVRQRVLANKFHTLDMPEKRKVILDVQLIEAEEHHKTRDPLESYTDPLSADEPQEPDTAASGEQMAEESDSILVLDSGAAIDEDVLEMYFENTKRSGGGPIKHICRDRKGTLITFENVEDARKVLSRHHTIQNILLQVQPCQGPSVIKEQPPTPAPPSSSTSSSVVLENVPDSMNLEMLTMLVENTGGLDEKDFKLEMISERDMAVVTLRANEGVMDFIQKCTQSARVKSHKITVRLLECTKSIKVEDLPPDVCTEFLSIYFESSKHGGGRVADVQSVPEENSAIVTFFDQKVITTVLAEPHMMKEKAVSVYPYYLTLDSALYGKNRPVMKLPELLRLPINPYIWQYLQKDKKSLEDINREMSESYCQLTWPHSGTPRKEVILAPLASLSKQRKILAKLAKTWNEDVPKKFSNIMEKFKAIEHSVNPEMWAVMKEKVTSAVGVEVFIISDVSSNKIGLAGIVENVVQMDMQFIEILKQTIKEVERKTQSICESLHLSQAEYSILVSDKLGEGVHKTFPEMKLAYEASASSIHFSGLPLEVFAAKSKILEWERTLQQKTINVNPHVLHFIQQVDNEDLSYILLTDKNISAICTTEGKMVLLKGSSQNAIEKAEKQIKESIIYKWVDLEDCSVIKMKEWHTLISNLLDTFNSERQAVLIEVEENRVVIVGYSVAVTEVYYQVSNFIDENTQMEKSIPLGYEVVAQFLQEEKKQMLLEIQKKNIKIDFNRQAMRRHISLSGPRRDVQVMAGVVQKVLSSLHSKVLSINKPGAKKFSQKSEETWFITVKQKFNCYMRLAKDGEKCEEYFEVEADVPSYHVNLQGGIVVGAYKDDLPRHPVDVVVNASNEDLKHIGGVAEALLKVAGPQLQTECDSIVEKLGKLKAGEVVITPAGNLPCKQVIHAVGPRWCEFTPAVAESLLKQSIKGSLKLAEQYNHNSIGIPAISSGIFGFPLDLCVNCIVGSLKEYMEDHNWISCLHHIHFVDKCQKTVDAFTCALKKHFGGGLQLQPVPKLASHTKPEKRKPRNQQDVQVVKTEEGLTIILEQGNIQDATTDVIVNSIPVDLQLQSGAVSKALLQKAGPQLQQLLVAAAQLDNVDVGSVLPTDGCNLRCKKVFHAVSPGWKPPQSSEELKDLIKECLKRTESMRFNSITFPAIGTGNLGFPKPVVAALMFEQVLKSSRKKNFRNLQEVHFILHPTDTDNITAFSDELEKRFGGKVEYKKGAVKVTAVVSANTSVSKSSASIGLVTVPTLGVYEMLIGPVKLQVKSGDITKEATDVIVNSSNKTFNLKQGVSKAILDAAGQSVEQECAQKAALPNNGYITTTNGGLACKNIIHVVGQTDLKQIKAIVNDVLQECEQQQLTSVSFPAFGTGQGGVNPSLVADAMIDALVDFASQKTAPSVKNIAIIIFQTNMLETFHTSMKNKQGSSLPEHKSLFSRMASSAVSLFSTKRPTERKKGRSFVSEDTIEPAIFQICGENQNKVNDTASWIEELIKNEHCDNTIKDEWIAEFEDKEFKKLTELQKRLQIRIQVKCKQEDASIQVSGLTRDVMTACTEIQNMIKTISKEAGQKRQEELVSNIVEWQYVSGSTFVAFDKQANLKLEKAFIENEATINVRNGHRTYHVNIGAEFATDDRNNNVKIRRTSKIEVNHDIPAHWESVSANRVNLVPLLPQTKEYKDVEALFKKTCALTIHKIERVQNVFLWKNYMIKKMSIDDKNGSTNNEKLLFHGTAQAHLTTIHKYGFNRSFAGMNAAAIGNGTYFAVNANYSAQGTYSKPDPSGMKYMYLTRVLTGLFCVGKHGMITPPAKSTQDPTDLYDSVTDNVANPSMFVIFNDVQAYPEYLINFK</sequence>
<dbReference type="InterPro" id="IPR012317">
    <property type="entry name" value="Poly(ADP-ribose)pol_cat_dom"/>
</dbReference>
<dbReference type="GO" id="GO:0005737">
    <property type="term" value="C:cytoplasm"/>
    <property type="evidence" value="ECO:0007669"/>
    <property type="project" value="TreeGrafter"/>
</dbReference>
<dbReference type="GO" id="GO:1990404">
    <property type="term" value="F:NAD+-protein mono-ADP-ribosyltransferase activity"/>
    <property type="evidence" value="ECO:0007669"/>
    <property type="project" value="TreeGrafter"/>
</dbReference>
<protein>
    <recommendedName>
        <fullName evidence="7">Poly [ADP-ribose] polymerase</fullName>
        <shortName evidence="7">PARP</shortName>
        <ecNumber evidence="7">2.4.2.-</ecNumber>
    </recommendedName>
</protein>
<dbReference type="InterPro" id="IPR057045">
    <property type="entry name" value="PARP14_KH_3"/>
</dbReference>
<evidence type="ECO:0000256" key="4">
    <source>
        <dbReference type="ARBA" id="ARBA00023027"/>
    </source>
</evidence>
<comment type="similarity">
    <text evidence="6">Belongs to the ARTD/PARP family.</text>
</comment>
<evidence type="ECO:0000259" key="9">
    <source>
        <dbReference type="PROSITE" id="PS51059"/>
    </source>
</evidence>
<dbReference type="InterPro" id="IPR057051">
    <property type="entry name" value="PARP14_RPM_1"/>
</dbReference>
<feature type="domain" description="PARP catalytic" evidence="9">
    <location>
        <begin position="1707"/>
        <end position="1903"/>
    </location>
</feature>
<dbReference type="InterPro" id="IPR043472">
    <property type="entry name" value="Macro_dom-like"/>
</dbReference>
<dbReference type="EC" id="2.4.2.-" evidence="7"/>
<dbReference type="PROSITE" id="PS51154">
    <property type="entry name" value="MACRO"/>
    <property type="match status" value="3"/>
</dbReference>
<dbReference type="GO" id="GO:0003950">
    <property type="term" value="F:NAD+ poly-ADP-ribosyltransferase activity"/>
    <property type="evidence" value="ECO:0007669"/>
    <property type="project" value="UniProtKB-UniRule"/>
</dbReference>
<dbReference type="Pfam" id="PF23085">
    <property type="entry name" value="RRM_PARP14_3"/>
    <property type="match status" value="2"/>
</dbReference>
<feature type="domain" description="Macro" evidence="10">
    <location>
        <begin position="1308"/>
        <end position="1482"/>
    </location>
</feature>
<dbReference type="GO" id="GO:0003714">
    <property type="term" value="F:transcription corepressor activity"/>
    <property type="evidence" value="ECO:0007669"/>
    <property type="project" value="TreeGrafter"/>
</dbReference>
<evidence type="ECO:0000256" key="8">
    <source>
        <dbReference type="SAM" id="MobiDB-lite"/>
    </source>
</evidence>
<dbReference type="Gene3D" id="3.30.70.330">
    <property type="match status" value="3"/>
</dbReference>
<dbReference type="Pfam" id="PF23252">
    <property type="entry name" value="KH_PARP14_5"/>
    <property type="match status" value="1"/>
</dbReference>
<comment type="subcellular location">
    <subcellularLocation>
        <location evidence="1">Nucleus</location>
    </subcellularLocation>
</comment>
<dbReference type="Pfam" id="PF23222">
    <property type="entry name" value="RRM_PARP14_1"/>
    <property type="match status" value="1"/>
</dbReference>
<feature type="region of interest" description="Disordered" evidence="8">
    <location>
        <begin position="205"/>
        <end position="226"/>
    </location>
</feature>
<dbReference type="PANTHER" id="PTHR14453:SF89">
    <property type="entry name" value="PROTEIN MONO-ADP-RIBOSYLTRANSFERASE PARP14"/>
    <property type="match status" value="1"/>
</dbReference>
<evidence type="ECO:0000259" key="10">
    <source>
        <dbReference type="PROSITE" id="PS51154"/>
    </source>
</evidence>
<evidence type="ECO:0000313" key="12">
    <source>
        <dbReference type="Proteomes" id="UP001066276"/>
    </source>
</evidence>
<keyword evidence="2 7" id="KW-0328">Glycosyltransferase</keyword>
<dbReference type="Pfam" id="PF23249">
    <property type="entry name" value="KH_PARP14_3"/>
    <property type="match status" value="1"/>
</dbReference>
<dbReference type="Pfam" id="PF23254">
    <property type="entry name" value="KH_PARP14_8"/>
    <property type="match status" value="1"/>
</dbReference>
<dbReference type="GO" id="GO:0070212">
    <property type="term" value="P:protein poly-ADP-ribosylation"/>
    <property type="evidence" value="ECO:0007669"/>
    <property type="project" value="TreeGrafter"/>
</dbReference>
<dbReference type="CDD" id="cd02903">
    <property type="entry name" value="Macro_BAL-like"/>
    <property type="match status" value="2"/>
</dbReference>
<feature type="region of interest" description="Disordered" evidence="8">
    <location>
        <begin position="95"/>
        <end position="130"/>
    </location>
</feature>
<dbReference type="SUPFAM" id="SSF56399">
    <property type="entry name" value="ADP-ribosylation"/>
    <property type="match status" value="1"/>
</dbReference>
<dbReference type="GO" id="GO:0005634">
    <property type="term" value="C:nucleus"/>
    <property type="evidence" value="ECO:0007669"/>
    <property type="project" value="UniProtKB-SubCell"/>
</dbReference>
<dbReference type="InterPro" id="IPR054596">
    <property type="entry name" value="PARP14_WWE"/>
</dbReference>